<dbReference type="FunCoup" id="A0A1S2Z9C8">
    <property type="interactions" value="54"/>
</dbReference>
<comment type="subcellular location">
    <subcellularLocation>
        <location evidence="1 13">Membrane</location>
        <topology evidence="1 13">Multi-pass membrane protein</topology>
    </subcellularLocation>
</comment>
<proteinExistence type="inferred from homology"/>
<keyword evidence="9 13" id="KW-0675">Receptor</keyword>
<organism evidence="15 16">
    <name type="scientific">Erinaceus europaeus</name>
    <name type="common">Western European hedgehog</name>
    <dbReference type="NCBI Taxonomy" id="9365"/>
    <lineage>
        <taxon>Eukaryota</taxon>
        <taxon>Metazoa</taxon>
        <taxon>Chordata</taxon>
        <taxon>Craniata</taxon>
        <taxon>Vertebrata</taxon>
        <taxon>Euteleostomi</taxon>
        <taxon>Mammalia</taxon>
        <taxon>Eutheria</taxon>
        <taxon>Laurasiatheria</taxon>
        <taxon>Eulipotyphla</taxon>
        <taxon>Erinaceidae</taxon>
        <taxon>Erinaceinae</taxon>
        <taxon>Erinaceus</taxon>
    </lineage>
</organism>
<dbReference type="FunFam" id="1.20.1070.10:FF:000042">
    <property type="entry name" value="Taste receptor type 2 member 7"/>
    <property type="match status" value="1"/>
</dbReference>
<dbReference type="InParanoid" id="A0A1S2Z9C8"/>
<feature type="transmembrane region" description="Helical" evidence="14">
    <location>
        <begin position="87"/>
        <end position="109"/>
    </location>
</feature>
<keyword evidence="6 14" id="KW-1133">Transmembrane helix</keyword>
<dbReference type="Proteomes" id="UP001652624">
    <property type="component" value="Chromosome 7"/>
</dbReference>
<feature type="transmembrane region" description="Helical" evidence="14">
    <location>
        <begin position="179"/>
        <end position="204"/>
    </location>
</feature>
<evidence type="ECO:0000256" key="8">
    <source>
        <dbReference type="ARBA" id="ARBA00023136"/>
    </source>
</evidence>
<keyword evidence="3 13" id="KW-0919">Taste</keyword>
<dbReference type="InterPro" id="IPR007960">
    <property type="entry name" value="TAS2R"/>
</dbReference>
<feature type="transmembrane region" description="Helical" evidence="14">
    <location>
        <begin position="228"/>
        <end position="248"/>
    </location>
</feature>
<keyword evidence="11 13" id="KW-0807">Transducer</keyword>
<feature type="transmembrane region" description="Helical" evidence="14">
    <location>
        <begin position="6"/>
        <end position="33"/>
    </location>
</feature>
<sequence>MLSVLEGLFIFVAASESVLGVLGDGFIGTVYFIEFVKNKKVSMIGFILTGLAISRICLILLIIIDGFNKIFFPDMYASSTLIDHISYGWTIINQSSVWFATSLSMFYFLKIANFSQRVFLWLKSRTNKVLPLLMGSLLISWLITFPQVIKVINDNRMKKVNTTWQFSEEARNQFLTNQFLFSLGVFVFFLLTLITSFLLIISLWKHRRQMQLNITRFRDPSTEAHMKAMKILISFIILFILYFIGITIEILCSTVTRNKLLFLFGLSTTTIYPWGHSLILILGNSTLKQYFLRALQQFKRHEQENPSRTQ</sequence>
<dbReference type="GO" id="GO:0033038">
    <property type="term" value="F:bitter taste receptor activity"/>
    <property type="evidence" value="ECO:0007669"/>
    <property type="project" value="InterPro"/>
</dbReference>
<dbReference type="GeneID" id="103107082"/>
<feature type="transmembrane region" description="Helical" evidence="14">
    <location>
        <begin position="260"/>
        <end position="283"/>
    </location>
</feature>
<evidence type="ECO:0000256" key="9">
    <source>
        <dbReference type="ARBA" id="ARBA00023170"/>
    </source>
</evidence>
<reference evidence="16" key="1">
    <citation type="submission" date="2025-08" db="UniProtKB">
        <authorList>
            <consortium name="RefSeq"/>
        </authorList>
    </citation>
    <scope>IDENTIFICATION</scope>
</reference>
<dbReference type="SUPFAM" id="SSF81321">
    <property type="entry name" value="Family A G protein-coupled receptor-like"/>
    <property type="match status" value="1"/>
</dbReference>
<dbReference type="PANTHER" id="PTHR11394:SF63">
    <property type="entry name" value="TASTE RECEPTOR TYPE 2 MEMBER 10"/>
    <property type="match status" value="1"/>
</dbReference>
<evidence type="ECO:0000313" key="15">
    <source>
        <dbReference type="Proteomes" id="UP001652624"/>
    </source>
</evidence>
<dbReference type="GO" id="GO:0016020">
    <property type="term" value="C:membrane"/>
    <property type="evidence" value="ECO:0007669"/>
    <property type="project" value="UniProtKB-SubCell"/>
</dbReference>
<dbReference type="Gene3D" id="1.20.1070.10">
    <property type="entry name" value="Rhodopsin 7-helix transmembrane proteins"/>
    <property type="match status" value="1"/>
</dbReference>
<dbReference type="eggNOG" id="ENOG502T3AX">
    <property type="taxonomic scope" value="Eukaryota"/>
</dbReference>
<keyword evidence="5 13" id="KW-0812">Transmembrane</keyword>
<evidence type="ECO:0000256" key="12">
    <source>
        <dbReference type="RuleBase" id="RU004423"/>
    </source>
</evidence>
<keyword evidence="15" id="KW-1185">Reference proteome</keyword>
<gene>
    <name evidence="16" type="primary">LOC103107082</name>
</gene>
<evidence type="ECO:0000256" key="7">
    <source>
        <dbReference type="ARBA" id="ARBA00023040"/>
    </source>
</evidence>
<feature type="transmembrane region" description="Helical" evidence="14">
    <location>
        <begin position="129"/>
        <end position="149"/>
    </location>
</feature>
<keyword evidence="4 13" id="KW-0716">Sensory transduction</keyword>
<evidence type="ECO:0000256" key="11">
    <source>
        <dbReference type="ARBA" id="ARBA00023224"/>
    </source>
</evidence>
<evidence type="ECO:0000256" key="5">
    <source>
        <dbReference type="ARBA" id="ARBA00022692"/>
    </source>
</evidence>
<evidence type="ECO:0000256" key="2">
    <source>
        <dbReference type="ARBA" id="ARBA00007376"/>
    </source>
</evidence>
<evidence type="ECO:0000256" key="14">
    <source>
        <dbReference type="SAM" id="Phobius"/>
    </source>
</evidence>
<evidence type="ECO:0000256" key="3">
    <source>
        <dbReference type="ARBA" id="ARBA00022480"/>
    </source>
</evidence>
<protein>
    <recommendedName>
        <fullName evidence="13">Taste receptor type 2</fullName>
    </recommendedName>
</protein>
<accession>A0A1S2Z9C8</accession>
<dbReference type="RefSeq" id="XP_007515878.1">
    <property type="nucleotide sequence ID" value="XM_007515816.1"/>
</dbReference>
<dbReference type="PANTHER" id="PTHR11394">
    <property type="entry name" value="TASTE RECEPTOR TYPE 2"/>
    <property type="match status" value="1"/>
</dbReference>
<comment type="similarity">
    <text evidence="2 12">Belongs to the G-protein coupled receptor T2R family.</text>
</comment>
<evidence type="ECO:0000256" key="1">
    <source>
        <dbReference type="ARBA" id="ARBA00004141"/>
    </source>
</evidence>
<dbReference type="GO" id="GO:0004930">
    <property type="term" value="F:G protein-coupled receptor activity"/>
    <property type="evidence" value="ECO:0007669"/>
    <property type="project" value="UniProtKB-KW"/>
</dbReference>
<dbReference type="OrthoDB" id="8876749at2759"/>
<dbReference type="AlphaFoldDB" id="A0A1S2Z9C8"/>
<evidence type="ECO:0000256" key="10">
    <source>
        <dbReference type="ARBA" id="ARBA00023180"/>
    </source>
</evidence>
<keyword evidence="8 13" id="KW-0472">Membrane</keyword>
<evidence type="ECO:0000256" key="4">
    <source>
        <dbReference type="ARBA" id="ARBA00022606"/>
    </source>
</evidence>
<keyword evidence="7 13" id="KW-0297">G-protein coupled receptor</keyword>
<keyword evidence="10" id="KW-0325">Glycoprotein</keyword>
<dbReference type="Pfam" id="PF05296">
    <property type="entry name" value="TAS2R"/>
    <property type="match status" value="1"/>
</dbReference>
<feature type="transmembrane region" description="Helical" evidence="14">
    <location>
        <begin position="45"/>
        <end position="67"/>
    </location>
</feature>
<evidence type="ECO:0000256" key="13">
    <source>
        <dbReference type="RuleBase" id="RU004424"/>
    </source>
</evidence>
<name>A0A1S2Z9C8_ERIEU</name>
<evidence type="ECO:0000313" key="16">
    <source>
        <dbReference type="RefSeq" id="XP_007515878.1"/>
    </source>
</evidence>
<evidence type="ECO:0000256" key="6">
    <source>
        <dbReference type="ARBA" id="ARBA00022989"/>
    </source>
</evidence>